<dbReference type="GO" id="GO:0008270">
    <property type="term" value="F:zinc ion binding"/>
    <property type="evidence" value="ECO:0007669"/>
    <property type="project" value="InterPro"/>
</dbReference>
<dbReference type="PROSITE" id="PS50878">
    <property type="entry name" value="RT_POL"/>
    <property type="match status" value="1"/>
</dbReference>
<gene>
    <name evidence="12" type="ORF">XNOV1_A023376</name>
</gene>
<dbReference type="FunFam" id="3.30.420.10:FF:000032">
    <property type="entry name" value="Retrovirus-related Pol polyprotein from transposon 297-like Protein"/>
    <property type="match status" value="1"/>
</dbReference>
<dbReference type="Pfam" id="PF17921">
    <property type="entry name" value="Integrase_H2C2"/>
    <property type="match status" value="1"/>
</dbReference>
<keyword evidence="3" id="KW-0808">Transferase</keyword>
<evidence type="ECO:0000256" key="6">
    <source>
        <dbReference type="ARBA" id="ARBA00022759"/>
    </source>
</evidence>
<evidence type="ECO:0000313" key="12">
    <source>
        <dbReference type="EMBL" id="CAJ1087393.1"/>
    </source>
</evidence>
<dbReference type="GO" id="GO:0003676">
    <property type="term" value="F:nucleic acid binding"/>
    <property type="evidence" value="ECO:0007669"/>
    <property type="project" value="InterPro"/>
</dbReference>
<dbReference type="SUPFAM" id="SSF53098">
    <property type="entry name" value="Ribonuclease H-like"/>
    <property type="match status" value="1"/>
</dbReference>
<dbReference type="EMBL" id="OY660887">
    <property type="protein sequence ID" value="CAJ1087393.1"/>
    <property type="molecule type" value="Genomic_DNA"/>
</dbReference>
<dbReference type="Gene3D" id="1.10.340.70">
    <property type="match status" value="1"/>
</dbReference>
<dbReference type="PROSITE" id="PS50994">
    <property type="entry name" value="INTEGRASE"/>
    <property type="match status" value="1"/>
</dbReference>
<dbReference type="CDD" id="cd01647">
    <property type="entry name" value="RT_LTR"/>
    <property type="match status" value="1"/>
</dbReference>
<evidence type="ECO:0000256" key="4">
    <source>
        <dbReference type="ARBA" id="ARBA00022695"/>
    </source>
</evidence>
<dbReference type="SUPFAM" id="SSF56672">
    <property type="entry name" value="DNA/RNA polymerases"/>
    <property type="match status" value="1"/>
</dbReference>
<dbReference type="InterPro" id="IPR003309">
    <property type="entry name" value="SCAN_dom"/>
</dbReference>
<keyword evidence="8" id="KW-0695">RNA-directed DNA polymerase</keyword>
<dbReference type="InterPro" id="IPR043128">
    <property type="entry name" value="Rev_trsase/Diguanyl_cyclase"/>
</dbReference>
<dbReference type="InterPro" id="IPR041373">
    <property type="entry name" value="RT_RNaseH"/>
</dbReference>
<dbReference type="InterPro" id="IPR001584">
    <property type="entry name" value="Integrase_cat-core"/>
</dbReference>
<evidence type="ECO:0000256" key="9">
    <source>
        <dbReference type="ARBA" id="ARBA00039658"/>
    </source>
</evidence>
<feature type="domain" description="Reverse transcriptase" evidence="10">
    <location>
        <begin position="1190"/>
        <end position="1368"/>
    </location>
</feature>
<keyword evidence="5" id="KW-0540">Nuclease</keyword>
<keyword evidence="6" id="KW-0255">Endonuclease</keyword>
<comment type="similarity">
    <text evidence="1">Belongs to the beta type-B retroviral polymerase family. HERV class-II K(HML-2) pol subfamily.</text>
</comment>
<dbReference type="GO" id="GO:0003964">
    <property type="term" value="F:RNA-directed DNA polymerase activity"/>
    <property type="evidence" value="ECO:0007669"/>
    <property type="project" value="UniProtKB-KW"/>
</dbReference>
<organism evidence="12 13">
    <name type="scientific">Xyrichtys novacula</name>
    <name type="common">Pearly razorfish</name>
    <name type="synonym">Hemipteronotus novacula</name>
    <dbReference type="NCBI Taxonomy" id="13765"/>
    <lineage>
        <taxon>Eukaryota</taxon>
        <taxon>Metazoa</taxon>
        <taxon>Chordata</taxon>
        <taxon>Craniata</taxon>
        <taxon>Vertebrata</taxon>
        <taxon>Euteleostomi</taxon>
        <taxon>Actinopterygii</taxon>
        <taxon>Neopterygii</taxon>
        <taxon>Teleostei</taxon>
        <taxon>Neoteleostei</taxon>
        <taxon>Acanthomorphata</taxon>
        <taxon>Eupercaria</taxon>
        <taxon>Labriformes</taxon>
        <taxon>Labridae</taxon>
        <taxon>Xyrichtys</taxon>
    </lineage>
</organism>
<dbReference type="Pfam" id="PF00665">
    <property type="entry name" value="rve"/>
    <property type="match status" value="1"/>
</dbReference>
<dbReference type="InterPro" id="IPR054465">
    <property type="entry name" value="Integrase_p58-like_C"/>
</dbReference>
<dbReference type="Gene3D" id="4.10.60.10">
    <property type="entry name" value="Zinc finger, CCHC-type"/>
    <property type="match status" value="1"/>
</dbReference>
<dbReference type="Pfam" id="PF17917">
    <property type="entry name" value="RT_RNaseH"/>
    <property type="match status" value="1"/>
</dbReference>
<protein>
    <recommendedName>
        <fullName evidence="9">Gypsy retrotransposon integrase-like protein 1</fullName>
        <ecNumber evidence="2">3.1.26.4</ecNumber>
    </recommendedName>
</protein>
<dbReference type="Pfam" id="PF00078">
    <property type="entry name" value="RVT_1"/>
    <property type="match status" value="1"/>
</dbReference>
<dbReference type="InterPro" id="IPR000477">
    <property type="entry name" value="RT_dom"/>
</dbReference>
<reference evidence="12" key="1">
    <citation type="submission" date="2023-08" db="EMBL/GenBank/DDBJ databases">
        <authorList>
            <person name="Alioto T."/>
            <person name="Alioto T."/>
            <person name="Gomez Garrido J."/>
        </authorList>
    </citation>
    <scope>NUCLEOTIDE SEQUENCE</scope>
</reference>
<keyword evidence="13" id="KW-1185">Reference proteome</keyword>
<evidence type="ECO:0000256" key="3">
    <source>
        <dbReference type="ARBA" id="ARBA00022679"/>
    </source>
</evidence>
<dbReference type="InterPro" id="IPR043502">
    <property type="entry name" value="DNA/RNA_pol_sf"/>
</dbReference>
<evidence type="ECO:0000256" key="8">
    <source>
        <dbReference type="ARBA" id="ARBA00022918"/>
    </source>
</evidence>
<dbReference type="PANTHER" id="PTHR37984:SF5">
    <property type="entry name" value="PROTEIN NYNRIN-LIKE"/>
    <property type="match status" value="1"/>
</dbReference>
<dbReference type="Gene3D" id="3.30.70.270">
    <property type="match status" value="2"/>
</dbReference>
<keyword evidence="7" id="KW-0378">Hydrolase</keyword>
<dbReference type="SUPFAM" id="SSF57756">
    <property type="entry name" value="Retrovirus zinc finger-like domains"/>
    <property type="match status" value="1"/>
</dbReference>
<dbReference type="Gene3D" id="3.10.10.10">
    <property type="entry name" value="HIV Type 1 Reverse Transcriptase, subunit A, domain 1"/>
    <property type="match status" value="1"/>
</dbReference>
<keyword evidence="4" id="KW-0548">Nucleotidyltransferase</keyword>
<dbReference type="FunFam" id="3.30.70.270:FF:000115">
    <property type="entry name" value="Polyprotein of retroviral origin, putative"/>
    <property type="match status" value="1"/>
</dbReference>
<dbReference type="FunFam" id="1.10.340.70:FF:000001">
    <property type="entry name" value="Retrovirus-related Pol polyprotein from transposon gypsy-like Protein"/>
    <property type="match status" value="1"/>
</dbReference>
<dbReference type="InterPro" id="IPR012337">
    <property type="entry name" value="RNaseH-like_sf"/>
</dbReference>
<evidence type="ECO:0000256" key="5">
    <source>
        <dbReference type="ARBA" id="ARBA00022722"/>
    </source>
</evidence>
<dbReference type="InterPro" id="IPR036875">
    <property type="entry name" value="Znf_CCHC_sf"/>
</dbReference>
<dbReference type="PANTHER" id="PTHR37984">
    <property type="entry name" value="PROTEIN CBG26694"/>
    <property type="match status" value="1"/>
</dbReference>
<evidence type="ECO:0000256" key="7">
    <source>
        <dbReference type="ARBA" id="ARBA00022801"/>
    </source>
</evidence>
<dbReference type="GO" id="GO:0015074">
    <property type="term" value="P:DNA integration"/>
    <property type="evidence" value="ECO:0007669"/>
    <property type="project" value="InterPro"/>
</dbReference>
<dbReference type="Gene3D" id="3.10.20.370">
    <property type="match status" value="1"/>
</dbReference>
<dbReference type="Gene3D" id="1.10.4020.10">
    <property type="entry name" value="DNA breaking-rejoining enzymes"/>
    <property type="match status" value="1"/>
</dbReference>
<dbReference type="Pfam" id="PF02023">
    <property type="entry name" value="SCAN"/>
    <property type="match status" value="1"/>
</dbReference>
<evidence type="ECO:0000256" key="1">
    <source>
        <dbReference type="ARBA" id="ARBA00010879"/>
    </source>
</evidence>
<dbReference type="FunFam" id="3.10.20.370:FF:000001">
    <property type="entry name" value="Retrovirus-related Pol polyprotein from transposon 17.6-like protein"/>
    <property type="match status" value="1"/>
</dbReference>
<evidence type="ECO:0000259" key="11">
    <source>
        <dbReference type="PROSITE" id="PS50994"/>
    </source>
</evidence>
<dbReference type="Pfam" id="PF22938">
    <property type="entry name" value="Integrase_p58_C"/>
    <property type="match status" value="1"/>
</dbReference>
<dbReference type="InterPro" id="IPR041588">
    <property type="entry name" value="Integrase_H2C2"/>
</dbReference>
<accession>A0AAV1HN46</accession>
<dbReference type="GO" id="GO:0004523">
    <property type="term" value="F:RNA-DNA hybrid ribonuclease activity"/>
    <property type="evidence" value="ECO:0007669"/>
    <property type="project" value="UniProtKB-EC"/>
</dbReference>
<sequence>MASFDLDSFLLNPSLDQINKCRKDNLVEIAVHFNVLFAKSILKKELKSLVIGKLVELGIIVLPVLPESPVCAPGSETAADYTAQREFSKVSAQPKTPFTLPRYDPPFSGSTDSLGEARLKVRLARIQMEAQERAENRQAKLRLEIRKMEIEADKAVRLRQLELEAQLKATPALDASADAIMSPPSTSSTRESFDIGKHISLVPPFRDSEVDSYFPAFERIATALQWPYEEWPLLLQCKIHGKAQEAVAALPLAESLNYEKVKMSISRAYELVPEAYRQKFRNHTRGPEQTYVEFAREKGTLFDKWCNASKAADFSSLRELILLEEFKKCLPERIVVYLNEQKVSSLSAASVLADEFVLTHKPVFLSTYEKPRAPAPQSGQARVFHRRDEKSCNYCHKSGHLIANCPSLNRKKQNGNGSPPKGVGLIKSEKRVESNAVSSVCPDPCFEPFIFDGYVSLTGETADQCPVRILRDTGGSQSVILASALPFSEKSFCGYTVALQGIEMGYVPQPVHTVHIKSWLISGVFPVAVIPALPIKGVVLLMCNDIAGGQVTPALEVSDSPQSPDIENETETAQKLFPSCAVTRAQSRKLDEFSLSDTVLMSAFSDVEVVKEKAPTSLLSESAEPVGSANLSLAPSDSPTLPVGSERLAAAQRADPTLARCFKSVVSADKASGETVSYLMNKDILVRKWTPAVSDCEYSALQVVVPFVYRQHVLSVAHESKWSGHLGVNKTYNLILKHFFWPGLKSDVAKFCRSCHVCQLAGKPNQTIPPAPLHPIPTIGEPFERVILDCVGPLPRSKTGNQYLLTIMCAATRYPEAVPLRKITSSSVVKALTKFFSTFGLPRVIQTDQGTNFQSRLFKQVLKTLNVQHSVSSAYHPESQGALERWHQTLKSMLRKYSLETGKSWDEGVPFVLFAARDAVQASLGFSPAELVFGHTLRGPLKSLQEKFLSSEVSREENVLDFMSKFRERLHRANSLAKECLLSSQTVMKRRYDRSAVPRRFDVGDKVLALLPIPGSSLSAKFTGPYEVRECLSDLNYVIATPERRRKSRVCHINMLKPYVTREPNPAVAPPVVPPKANTIAVNALIVTESPTIADEDDLQTCTSSHQTARLPNSESLKTLSSQLSHLTRAQQSDLIALIDNFKCLFGDVPTRTTVLQHDIDVNGAKPIRQHPYRLNPVKRQLMKKETDYLLKHGLAVPSSSAWSSPCLLEKKSDGTPRFITDLRKVNSVTVKDSYPLPRMEDCVDTLGSAKYVSKLDLLKGYWQVPLTERASEISAFVTPDCFLQYTVMAFGMCNAPATFQRLVNTVLAGLPNCNAYLDDLIVYTVTWQEHLRILEQVFTRLAHATLTLNLAKCDFGKATVTYLGRQVGQGQVKPLDAKVTAIAEFPVPTTRKALRRFLGIAGYYRSFCRNFSSVVQPLTSLTNPKVEFDWSPACQHAFDSAKSLLSHAPVLAAPDFSQPFKLEVDASAVGVGAVLLQEDSDGVDHPVGYFSRKFNKHQVNYSIIEKETLALLWSLQHFEVYVGSSPLPVVVFTDHNPLVFLHRMYNHNQRLMRWALVMQDYNVEIQHKKGSDNVVADALSRM</sequence>
<evidence type="ECO:0000256" key="2">
    <source>
        <dbReference type="ARBA" id="ARBA00012180"/>
    </source>
</evidence>
<evidence type="ECO:0000259" key="10">
    <source>
        <dbReference type="PROSITE" id="PS50878"/>
    </source>
</evidence>
<dbReference type="Gene3D" id="3.30.420.10">
    <property type="entry name" value="Ribonuclease H-like superfamily/Ribonuclease H"/>
    <property type="match status" value="1"/>
</dbReference>
<dbReference type="SUPFAM" id="SSF47353">
    <property type="entry name" value="Retrovirus capsid dimerization domain-like"/>
    <property type="match status" value="1"/>
</dbReference>
<evidence type="ECO:0000313" key="13">
    <source>
        <dbReference type="Proteomes" id="UP001178508"/>
    </source>
</evidence>
<name>A0AAV1HN46_XYRNO</name>
<dbReference type="EC" id="3.1.26.4" evidence="2"/>
<dbReference type="InterPro" id="IPR036397">
    <property type="entry name" value="RNaseH_sf"/>
</dbReference>
<dbReference type="InterPro" id="IPR050951">
    <property type="entry name" value="Retrovirus_Pol_polyprotein"/>
</dbReference>
<proteinExistence type="inferred from homology"/>
<dbReference type="Proteomes" id="UP001178508">
    <property type="component" value="Chromosome 24"/>
</dbReference>
<dbReference type="InterPro" id="IPR038269">
    <property type="entry name" value="SCAN_sf"/>
</dbReference>
<dbReference type="CDD" id="cd09274">
    <property type="entry name" value="RNase_HI_RT_Ty3"/>
    <property type="match status" value="1"/>
</dbReference>
<feature type="domain" description="Integrase catalytic" evidence="11">
    <location>
        <begin position="778"/>
        <end position="936"/>
    </location>
</feature>